<accession>A0A1H0M8F4</accession>
<name>A0A1H0M8F4_9BACT</name>
<organism evidence="2 3">
    <name type="scientific">Desulforhopalus singaporensis</name>
    <dbReference type="NCBI Taxonomy" id="91360"/>
    <lineage>
        <taxon>Bacteria</taxon>
        <taxon>Pseudomonadati</taxon>
        <taxon>Thermodesulfobacteriota</taxon>
        <taxon>Desulfobulbia</taxon>
        <taxon>Desulfobulbales</taxon>
        <taxon>Desulfocapsaceae</taxon>
        <taxon>Desulforhopalus</taxon>
    </lineage>
</organism>
<protein>
    <recommendedName>
        <fullName evidence="4">Outer membrane protein beta-barrel domain-containing protein</fullName>
    </recommendedName>
</protein>
<dbReference type="Proteomes" id="UP000199073">
    <property type="component" value="Unassembled WGS sequence"/>
</dbReference>
<feature type="chain" id="PRO_5011450255" description="Outer membrane protein beta-barrel domain-containing protein" evidence="1">
    <location>
        <begin position="28"/>
        <end position="186"/>
    </location>
</feature>
<dbReference type="RefSeq" id="WP_143005441.1">
    <property type="nucleotide sequence ID" value="NZ_FNJI01000005.1"/>
</dbReference>
<evidence type="ECO:0000313" key="2">
    <source>
        <dbReference type="EMBL" id="SDO76390.1"/>
    </source>
</evidence>
<feature type="signal peptide" evidence="1">
    <location>
        <begin position="1"/>
        <end position="27"/>
    </location>
</feature>
<dbReference type="OrthoDB" id="5431653at2"/>
<proteinExistence type="predicted"/>
<evidence type="ECO:0000313" key="3">
    <source>
        <dbReference type="Proteomes" id="UP000199073"/>
    </source>
</evidence>
<keyword evidence="1" id="KW-0732">Signal</keyword>
<dbReference type="EMBL" id="FNJI01000005">
    <property type="protein sequence ID" value="SDO76390.1"/>
    <property type="molecule type" value="Genomic_DNA"/>
</dbReference>
<dbReference type="AlphaFoldDB" id="A0A1H0M8F4"/>
<keyword evidence="3" id="KW-1185">Reference proteome</keyword>
<evidence type="ECO:0000256" key="1">
    <source>
        <dbReference type="SAM" id="SignalP"/>
    </source>
</evidence>
<reference evidence="2 3" key="1">
    <citation type="submission" date="2016-10" db="EMBL/GenBank/DDBJ databases">
        <authorList>
            <person name="de Groot N.N."/>
        </authorList>
    </citation>
    <scope>NUCLEOTIDE SEQUENCE [LARGE SCALE GENOMIC DNA]</scope>
    <source>
        <strain evidence="2 3">DSM 12130</strain>
    </source>
</reference>
<sequence length="186" mass="20846">MTLQTTNYFCMLAILASLLLRPGAILAEESTSHRVYRITSYDLGAILEQQEQTPGLYSEKYRPLLITSIASDVFTSEHMQKVASGDSESFLPGTSTVALSARFTATENFSFEGAFGVTRNHRPFQLDKDNKAGWEADVGLIYRLVENLSYELHLGYMDTGDLFVDKSTYSDIENIIMISNRLTLSF</sequence>
<gene>
    <name evidence="2" type="ORF">SAMN05660330_01013</name>
</gene>
<evidence type="ECO:0008006" key="4">
    <source>
        <dbReference type="Google" id="ProtNLM"/>
    </source>
</evidence>